<evidence type="ECO:0000313" key="3">
    <source>
        <dbReference type="Proteomes" id="UP001301769"/>
    </source>
</evidence>
<evidence type="ECO:0000313" key="2">
    <source>
        <dbReference type="EMBL" id="KAK4220199.1"/>
    </source>
</evidence>
<keyword evidence="1" id="KW-0732">Signal</keyword>
<name>A0AAN6YJF8_9PEZI</name>
<accession>A0AAN6YJF8</accession>
<feature type="signal peptide" evidence="1">
    <location>
        <begin position="1"/>
        <end position="35"/>
    </location>
</feature>
<evidence type="ECO:0000256" key="1">
    <source>
        <dbReference type="SAM" id="SignalP"/>
    </source>
</evidence>
<organism evidence="2 3">
    <name type="scientific">Rhypophila decipiens</name>
    <dbReference type="NCBI Taxonomy" id="261697"/>
    <lineage>
        <taxon>Eukaryota</taxon>
        <taxon>Fungi</taxon>
        <taxon>Dikarya</taxon>
        <taxon>Ascomycota</taxon>
        <taxon>Pezizomycotina</taxon>
        <taxon>Sordariomycetes</taxon>
        <taxon>Sordariomycetidae</taxon>
        <taxon>Sordariales</taxon>
        <taxon>Naviculisporaceae</taxon>
        <taxon>Rhypophila</taxon>
    </lineage>
</organism>
<dbReference type="AlphaFoldDB" id="A0AAN6YJF8"/>
<sequence>MGKLPIIISPKWHRPITSFAACLLRLWFWTQMARAPSRVKQELKRACFACICHHPEFWMETASRIFGRTRTRAFSSMNKIMTQRMATSREPARADMLWEWCHARPLAITRNQINPTAAAKKTLDAIHLGRRTDGDRHPVMRTGQRDTFSSGSPFSLLIQQHVRAMSLLIGTWDVSLLPPAPENQLHHRSVFGGGISLVCQRTGASSAGFETPENMSGTVGYRPILSRNYPGKVMTSCDQTRNACLTS</sequence>
<proteinExistence type="predicted"/>
<dbReference type="Proteomes" id="UP001301769">
    <property type="component" value="Unassembled WGS sequence"/>
</dbReference>
<keyword evidence="3" id="KW-1185">Reference proteome</keyword>
<dbReference type="EMBL" id="MU858045">
    <property type="protein sequence ID" value="KAK4220199.1"/>
    <property type="molecule type" value="Genomic_DNA"/>
</dbReference>
<comment type="caution">
    <text evidence="2">The sequence shown here is derived from an EMBL/GenBank/DDBJ whole genome shotgun (WGS) entry which is preliminary data.</text>
</comment>
<gene>
    <name evidence="2" type="ORF">QBC37DRAFT_393983</name>
</gene>
<feature type="chain" id="PRO_5042950710" evidence="1">
    <location>
        <begin position="36"/>
        <end position="247"/>
    </location>
</feature>
<protein>
    <submittedName>
        <fullName evidence="2">Uncharacterized protein</fullName>
    </submittedName>
</protein>
<reference evidence="2" key="1">
    <citation type="journal article" date="2023" name="Mol. Phylogenet. Evol.">
        <title>Genome-scale phylogeny and comparative genomics of the fungal order Sordariales.</title>
        <authorList>
            <person name="Hensen N."/>
            <person name="Bonometti L."/>
            <person name="Westerberg I."/>
            <person name="Brannstrom I.O."/>
            <person name="Guillou S."/>
            <person name="Cros-Aarteil S."/>
            <person name="Calhoun S."/>
            <person name="Haridas S."/>
            <person name="Kuo A."/>
            <person name="Mondo S."/>
            <person name="Pangilinan J."/>
            <person name="Riley R."/>
            <person name="LaButti K."/>
            <person name="Andreopoulos B."/>
            <person name="Lipzen A."/>
            <person name="Chen C."/>
            <person name="Yan M."/>
            <person name="Daum C."/>
            <person name="Ng V."/>
            <person name="Clum A."/>
            <person name="Steindorff A."/>
            <person name="Ohm R.A."/>
            <person name="Martin F."/>
            <person name="Silar P."/>
            <person name="Natvig D.O."/>
            <person name="Lalanne C."/>
            <person name="Gautier V."/>
            <person name="Ament-Velasquez S.L."/>
            <person name="Kruys A."/>
            <person name="Hutchinson M.I."/>
            <person name="Powell A.J."/>
            <person name="Barry K."/>
            <person name="Miller A.N."/>
            <person name="Grigoriev I.V."/>
            <person name="Debuchy R."/>
            <person name="Gladieux P."/>
            <person name="Hiltunen Thoren M."/>
            <person name="Johannesson H."/>
        </authorList>
    </citation>
    <scope>NUCLEOTIDE SEQUENCE</scope>
    <source>
        <strain evidence="2">PSN293</strain>
    </source>
</reference>
<reference evidence="2" key="2">
    <citation type="submission" date="2023-05" db="EMBL/GenBank/DDBJ databases">
        <authorList>
            <consortium name="Lawrence Berkeley National Laboratory"/>
            <person name="Steindorff A."/>
            <person name="Hensen N."/>
            <person name="Bonometti L."/>
            <person name="Westerberg I."/>
            <person name="Brannstrom I.O."/>
            <person name="Guillou S."/>
            <person name="Cros-Aarteil S."/>
            <person name="Calhoun S."/>
            <person name="Haridas S."/>
            <person name="Kuo A."/>
            <person name="Mondo S."/>
            <person name="Pangilinan J."/>
            <person name="Riley R."/>
            <person name="Labutti K."/>
            <person name="Andreopoulos B."/>
            <person name="Lipzen A."/>
            <person name="Chen C."/>
            <person name="Yanf M."/>
            <person name="Daum C."/>
            <person name="Ng V."/>
            <person name="Clum A."/>
            <person name="Ohm R."/>
            <person name="Martin F."/>
            <person name="Silar P."/>
            <person name="Natvig D."/>
            <person name="Lalanne C."/>
            <person name="Gautier V."/>
            <person name="Ament-Velasquez S.L."/>
            <person name="Kruys A."/>
            <person name="Hutchinson M.I."/>
            <person name="Powell A.J."/>
            <person name="Barry K."/>
            <person name="Miller A.N."/>
            <person name="Grigoriev I.V."/>
            <person name="Debuchy R."/>
            <person name="Gladieux P."/>
            <person name="Thoren M.H."/>
            <person name="Johannesson H."/>
        </authorList>
    </citation>
    <scope>NUCLEOTIDE SEQUENCE</scope>
    <source>
        <strain evidence="2">PSN293</strain>
    </source>
</reference>